<comment type="function">
    <text evidence="4">NDH-1 shuttles electrons from NADH, via FMN and iron-sulfur (Fe-S) centers, to quinones in the respiratory chain. Couples the redox reaction to proton translocation (for every two electrons transferred, four hydrogen ions are translocated across the cytoplasmic membrane), and thus conserves the redox energy in a proton gradient.</text>
</comment>
<keyword evidence="4" id="KW-1133">Transmembrane helix</keyword>
<dbReference type="AlphaFoldDB" id="A0A6G7VBB8"/>
<evidence type="ECO:0000256" key="3">
    <source>
        <dbReference type="ARBA" id="ARBA00025811"/>
    </source>
</evidence>
<dbReference type="GO" id="GO:0048038">
    <property type="term" value="F:quinone binding"/>
    <property type="evidence" value="ECO:0007669"/>
    <property type="project" value="UniProtKB-UniRule"/>
</dbReference>
<dbReference type="PANTHER" id="PTHR33269">
    <property type="entry name" value="NADH-UBIQUINONE OXIDOREDUCTASE CHAIN 6"/>
    <property type="match status" value="1"/>
</dbReference>
<feature type="transmembrane region" description="Helical" evidence="4">
    <location>
        <begin position="30"/>
        <end position="48"/>
    </location>
</feature>
<keyword evidence="4" id="KW-0472">Membrane</keyword>
<accession>A0A6G7VBB8</accession>
<dbReference type="GO" id="GO:0008137">
    <property type="term" value="F:NADH dehydrogenase (ubiquinone) activity"/>
    <property type="evidence" value="ECO:0007669"/>
    <property type="project" value="UniProtKB-UniRule"/>
</dbReference>
<dbReference type="Pfam" id="PF00499">
    <property type="entry name" value="Oxidored_q3"/>
    <property type="match status" value="1"/>
</dbReference>
<keyword evidence="4" id="KW-1003">Cell membrane</keyword>
<keyword evidence="4" id="KW-0520">NAD</keyword>
<dbReference type="PANTHER" id="PTHR33269:SF17">
    <property type="entry name" value="NADH-UBIQUINONE OXIDOREDUCTASE CHAIN 6"/>
    <property type="match status" value="1"/>
</dbReference>
<dbReference type="EMBL" id="CP048029">
    <property type="protein sequence ID" value="QIK37166.1"/>
    <property type="molecule type" value="Genomic_DNA"/>
</dbReference>
<keyword evidence="6" id="KW-0560">Oxidoreductase</keyword>
<keyword evidence="4" id="KW-0874">Quinone</keyword>
<dbReference type="InterPro" id="IPR001457">
    <property type="entry name" value="NADH_UbQ/plastoQ_OxRdtase_su6"/>
</dbReference>
<comment type="catalytic activity">
    <reaction evidence="4">
        <text>a quinone + NADH + 5 H(+)(in) = a quinol + NAD(+) + 4 H(+)(out)</text>
        <dbReference type="Rhea" id="RHEA:57888"/>
        <dbReference type="ChEBI" id="CHEBI:15378"/>
        <dbReference type="ChEBI" id="CHEBI:24646"/>
        <dbReference type="ChEBI" id="CHEBI:57540"/>
        <dbReference type="ChEBI" id="CHEBI:57945"/>
        <dbReference type="ChEBI" id="CHEBI:132124"/>
    </reaction>
</comment>
<feature type="transmembrane region" description="Helical" evidence="4">
    <location>
        <begin position="6"/>
        <end position="23"/>
    </location>
</feature>
<protein>
    <recommendedName>
        <fullName evidence="2 4">NADH-quinone oxidoreductase subunit J</fullName>
        <ecNumber evidence="4">7.1.1.-</ecNumber>
    </recommendedName>
</protein>
<comment type="subcellular location">
    <subcellularLocation>
        <location evidence="4">Cell membrane</location>
        <topology evidence="4">Multi-pass membrane protein</topology>
    </subcellularLocation>
</comment>
<dbReference type="InterPro" id="IPR042106">
    <property type="entry name" value="Nuo/plastoQ_OxRdtase_6_NuoJ"/>
</dbReference>
<reference evidence="7" key="1">
    <citation type="submission" date="2020-01" db="EMBL/GenBank/DDBJ databases">
        <title>Caldichromatium gen. nov., sp. nov., a thermophilic purple sulfur bacterium member of the family Chromatiaceae isolated from Nakabusa hot spring, Japan.</title>
        <authorList>
            <person name="Saini M.K."/>
            <person name="Hanada S."/>
            <person name="Tank M."/>
        </authorList>
    </citation>
    <scope>NUCLEOTIDE SEQUENCE [LARGE SCALE GENOMIC DNA]</scope>
    <source>
        <strain evidence="7">No.7</strain>
    </source>
</reference>
<evidence type="ECO:0000256" key="1">
    <source>
        <dbReference type="ARBA" id="ARBA00005698"/>
    </source>
</evidence>
<proteinExistence type="inferred from homology"/>
<comment type="similarity">
    <text evidence="1 4">Belongs to the complex I subunit 6 family.</text>
</comment>
<organism evidence="6 7">
    <name type="scientific">Caldichromatium japonicum</name>
    <dbReference type="NCBI Taxonomy" id="2699430"/>
    <lineage>
        <taxon>Bacteria</taxon>
        <taxon>Pseudomonadati</taxon>
        <taxon>Pseudomonadota</taxon>
        <taxon>Gammaproteobacteria</taxon>
        <taxon>Chromatiales</taxon>
        <taxon>Chromatiaceae</taxon>
        <taxon>Caldichromatium</taxon>
    </lineage>
</organism>
<dbReference type="KEGG" id="cjap:GWK36_03260"/>
<dbReference type="GO" id="GO:0016491">
    <property type="term" value="F:oxidoreductase activity"/>
    <property type="evidence" value="ECO:0007669"/>
    <property type="project" value="UniProtKB-KW"/>
</dbReference>
<dbReference type="NCBIfam" id="NF005164">
    <property type="entry name" value="PRK06638.1-4"/>
    <property type="match status" value="1"/>
</dbReference>
<evidence type="ECO:0000256" key="5">
    <source>
        <dbReference type="SAM" id="MobiDB-lite"/>
    </source>
</evidence>
<sequence>MAQKLIFYLFAVIALWSAVMVVSRKNPVHAVLFLVLTFVTSAALWILLEAEFLGIVLVLVYVGAVMVLFLFVVMMLDIDLAVLRAGFVRNLPLALLIAALMAVEILLLVGPSHFGFAHFPPPAPLGPEIDNTRELGRLLYTVHVYPVEIAAVILLLAIVAAIRLTLRRRPDNRSPDPLHQIRVQRSERIRLVRMPVEDVAAPAPLTDQGSRQEAGRPTA</sequence>
<feature type="transmembrane region" description="Helical" evidence="4">
    <location>
        <begin position="144"/>
        <end position="166"/>
    </location>
</feature>
<feature type="region of interest" description="Disordered" evidence="5">
    <location>
        <begin position="200"/>
        <end position="219"/>
    </location>
</feature>
<dbReference type="RefSeq" id="WP_166269937.1">
    <property type="nucleotide sequence ID" value="NZ_CP048029.1"/>
</dbReference>
<name>A0A6G7VBB8_9GAMM</name>
<keyword evidence="4" id="KW-0812">Transmembrane</keyword>
<dbReference type="GO" id="GO:0005886">
    <property type="term" value="C:plasma membrane"/>
    <property type="evidence" value="ECO:0007669"/>
    <property type="project" value="UniProtKB-SubCell"/>
</dbReference>
<evidence type="ECO:0000256" key="2">
    <source>
        <dbReference type="ARBA" id="ARBA00019907"/>
    </source>
</evidence>
<feature type="transmembrane region" description="Helical" evidence="4">
    <location>
        <begin position="90"/>
        <end position="110"/>
    </location>
</feature>
<gene>
    <name evidence="6" type="ORF">GWK36_03260</name>
</gene>
<evidence type="ECO:0000256" key="4">
    <source>
        <dbReference type="RuleBase" id="RU004429"/>
    </source>
</evidence>
<evidence type="ECO:0000313" key="6">
    <source>
        <dbReference type="EMBL" id="QIK37166.1"/>
    </source>
</evidence>
<keyword evidence="7" id="KW-1185">Reference proteome</keyword>
<comment type="subunit">
    <text evidence="3">Composed of 13 different subunits. Subunits NuoA, H, J, K, L, M, N constitute the membrane sector of the complex.</text>
</comment>
<dbReference type="EC" id="7.1.1.-" evidence="4"/>
<feature type="transmembrane region" description="Helical" evidence="4">
    <location>
        <begin position="54"/>
        <end position="78"/>
    </location>
</feature>
<evidence type="ECO:0000313" key="7">
    <source>
        <dbReference type="Proteomes" id="UP000502699"/>
    </source>
</evidence>
<dbReference type="Proteomes" id="UP000502699">
    <property type="component" value="Chromosome"/>
</dbReference>
<dbReference type="Gene3D" id="1.20.120.1200">
    <property type="entry name" value="NADH-ubiquinone/plastoquinone oxidoreductase chain 6, subunit NuoJ"/>
    <property type="match status" value="1"/>
</dbReference>